<proteinExistence type="inferred from homology"/>
<sequence>MGLLSILIFLPLVATLLILVLPTSAKATYKYIALGFTFLQFGLSLYLYGNFEASLGGIQQLEAYQFVEQLSWIRMDLGAIGKLEIDYLVGVDGISLPLIVLSTLVMLMGVGASWNIDKSPKGYFALLMILNTAVMGIFSALDFFLFYVFYEVMLLPLYFLIGIWGGERREYAAIKFFIYTLLGSVLMLLVIVGLYFSVINPVTGAHTFNMLHMMNPANYVDGSFFAYIANYHDIFGIPARLIGFIVLFFAFAIKVPIVPLHTWLPDAHVEAPTPVSIILAGILLKIGGYGIIRVCYSIFPDIAATTNWWLALIGVVSILYGALNALAQKDLKRMIAYSSVSHMGFVLLGIASLTAEGVSGAMFQMVSHGFLSAALFFLVGVLYDRVHDRYIYNFRGLASLMPKYTAYVAIAFFASLGLPGFSAFIGEAFVIIGAFNAESMTTGVPRWMAIGGSIGILLSAAYFLWTLQRMFFGQTRLQGGQVWKEALTDLNTREQVILFPALALALLLGIMPSLIFSNLNASVLQLIDLIQPYL</sequence>
<accession>A0A4Q6XHZ6</accession>
<feature type="transmembrane region" description="Helical" evidence="7">
    <location>
        <begin position="241"/>
        <end position="264"/>
    </location>
</feature>
<gene>
    <name evidence="9" type="ORF">EWE74_10335</name>
</gene>
<evidence type="ECO:0000256" key="2">
    <source>
        <dbReference type="ARBA" id="ARBA00009025"/>
    </source>
</evidence>
<feature type="transmembrane region" description="Helical" evidence="7">
    <location>
        <begin position="176"/>
        <end position="198"/>
    </location>
</feature>
<feature type="transmembrane region" description="Helical" evidence="7">
    <location>
        <begin position="123"/>
        <end position="141"/>
    </location>
</feature>
<feature type="transmembrane region" description="Helical" evidence="7">
    <location>
        <begin position="94"/>
        <end position="116"/>
    </location>
</feature>
<dbReference type="PRINTS" id="PR01437">
    <property type="entry name" value="NUOXDRDTASE4"/>
</dbReference>
<dbReference type="NCBIfam" id="TIGR01972">
    <property type="entry name" value="NDH_I_M"/>
    <property type="match status" value="1"/>
</dbReference>
<dbReference type="GO" id="GO:0048039">
    <property type="term" value="F:ubiquinone binding"/>
    <property type="evidence" value="ECO:0007669"/>
    <property type="project" value="TreeGrafter"/>
</dbReference>
<dbReference type="GO" id="GO:0015990">
    <property type="term" value="P:electron transport coupled proton transport"/>
    <property type="evidence" value="ECO:0007669"/>
    <property type="project" value="TreeGrafter"/>
</dbReference>
<feature type="transmembrane region" description="Helical" evidence="7">
    <location>
        <begin position="305"/>
        <end position="323"/>
    </location>
</feature>
<feature type="transmembrane region" description="Helical" evidence="7">
    <location>
        <begin position="496"/>
        <end position="516"/>
    </location>
</feature>
<dbReference type="GO" id="GO:0008137">
    <property type="term" value="F:NADH dehydrogenase (ubiquinone) activity"/>
    <property type="evidence" value="ECO:0007669"/>
    <property type="project" value="InterPro"/>
</dbReference>
<protein>
    <submittedName>
        <fullName evidence="9">NADH-quinone oxidoreductase subunit M</fullName>
    </submittedName>
</protein>
<feature type="transmembrane region" description="Helical" evidence="7">
    <location>
        <begin position="335"/>
        <end position="355"/>
    </location>
</feature>
<dbReference type="OrthoDB" id="9811718at2"/>
<feature type="transmembrane region" description="Helical" evidence="7">
    <location>
        <begin position="276"/>
        <end position="299"/>
    </location>
</feature>
<evidence type="ECO:0000313" key="9">
    <source>
        <dbReference type="EMBL" id="RZF59551.1"/>
    </source>
</evidence>
<dbReference type="GO" id="GO:0042773">
    <property type="term" value="P:ATP synthesis coupled electron transport"/>
    <property type="evidence" value="ECO:0007669"/>
    <property type="project" value="InterPro"/>
</dbReference>
<evidence type="ECO:0000256" key="3">
    <source>
        <dbReference type="ARBA" id="ARBA00022692"/>
    </source>
</evidence>
<dbReference type="Pfam" id="PF00361">
    <property type="entry name" value="Proton_antipo_M"/>
    <property type="match status" value="1"/>
</dbReference>
<keyword evidence="3 6" id="KW-0812">Transmembrane</keyword>
<feature type="transmembrane region" description="Helical" evidence="7">
    <location>
        <begin position="447"/>
        <end position="467"/>
    </location>
</feature>
<comment type="subcellular location">
    <subcellularLocation>
        <location evidence="1">Endomembrane system</location>
        <topology evidence="1">Multi-pass membrane protein</topology>
    </subcellularLocation>
    <subcellularLocation>
        <location evidence="6">Membrane</location>
        <topology evidence="6">Multi-pass membrane protein</topology>
    </subcellularLocation>
</comment>
<feature type="transmembrane region" description="Helical" evidence="7">
    <location>
        <begin position="361"/>
        <end position="383"/>
    </location>
</feature>
<comment type="caution">
    <text evidence="9">The sequence shown here is derived from an EMBL/GenBank/DDBJ whole genome shotgun (WGS) entry which is preliminary data.</text>
</comment>
<dbReference type="EMBL" id="SGIT01000002">
    <property type="protein sequence ID" value="RZF59551.1"/>
    <property type="molecule type" value="Genomic_DNA"/>
</dbReference>
<organism evidence="9 10">
    <name type="scientific">Sphingobacterium corticibacterium</name>
    <dbReference type="NCBI Taxonomy" id="2484746"/>
    <lineage>
        <taxon>Bacteria</taxon>
        <taxon>Pseudomonadati</taxon>
        <taxon>Bacteroidota</taxon>
        <taxon>Sphingobacteriia</taxon>
        <taxon>Sphingobacteriales</taxon>
        <taxon>Sphingobacteriaceae</taxon>
        <taxon>Sphingobacterium</taxon>
    </lineage>
</organism>
<reference evidence="9 10" key="1">
    <citation type="submission" date="2019-02" db="EMBL/GenBank/DDBJ databases">
        <authorList>
            <person name="Li Y."/>
        </authorList>
    </citation>
    <scope>NUCLEOTIDE SEQUENCE [LARGE SCALE GENOMIC DNA]</scope>
    <source>
        <strain evidence="9 10">30C10-4-7</strain>
    </source>
</reference>
<evidence type="ECO:0000256" key="7">
    <source>
        <dbReference type="SAM" id="Phobius"/>
    </source>
</evidence>
<keyword evidence="5 7" id="KW-0472">Membrane</keyword>
<name>A0A4Q6XHZ6_9SPHI</name>
<comment type="similarity">
    <text evidence="2">Belongs to the complex I subunit 4 family.</text>
</comment>
<evidence type="ECO:0000256" key="4">
    <source>
        <dbReference type="ARBA" id="ARBA00022989"/>
    </source>
</evidence>
<evidence type="ECO:0000259" key="8">
    <source>
        <dbReference type="Pfam" id="PF00361"/>
    </source>
</evidence>
<dbReference type="GO" id="GO:0003954">
    <property type="term" value="F:NADH dehydrogenase activity"/>
    <property type="evidence" value="ECO:0007669"/>
    <property type="project" value="TreeGrafter"/>
</dbReference>
<dbReference type="AlphaFoldDB" id="A0A4Q6XHZ6"/>
<keyword evidence="4 7" id="KW-1133">Transmembrane helix</keyword>
<dbReference type="PANTHER" id="PTHR43507">
    <property type="entry name" value="NADH-UBIQUINONE OXIDOREDUCTASE CHAIN 4"/>
    <property type="match status" value="1"/>
</dbReference>
<dbReference type="RefSeq" id="WP_130141471.1">
    <property type="nucleotide sequence ID" value="NZ_SGIT01000002.1"/>
</dbReference>
<feature type="transmembrane region" description="Helical" evidence="7">
    <location>
        <begin position="147"/>
        <end position="164"/>
    </location>
</feature>
<evidence type="ECO:0000256" key="5">
    <source>
        <dbReference type="ARBA" id="ARBA00023136"/>
    </source>
</evidence>
<feature type="domain" description="NADH:quinone oxidoreductase/Mrp antiporter transmembrane" evidence="8">
    <location>
        <begin position="140"/>
        <end position="441"/>
    </location>
</feature>
<evidence type="ECO:0000313" key="10">
    <source>
        <dbReference type="Proteomes" id="UP000292855"/>
    </source>
</evidence>
<dbReference type="Proteomes" id="UP000292855">
    <property type="component" value="Unassembled WGS sequence"/>
</dbReference>
<evidence type="ECO:0000256" key="1">
    <source>
        <dbReference type="ARBA" id="ARBA00004127"/>
    </source>
</evidence>
<dbReference type="PANTHER" id="PTHR43507:SF1">
    <property type="entry name" value="NADH-UBIQUINONE OXIDOREDUCTASE CHAIN 4"/>
    <property type="match status" value="1"/>
</dbReference>
<keyword evidence="10" id="KW-1185">Reference proteome</keyword>
<evidence type="ECO:0000256" key="6">
    <source>
        <dbReference type="RuleBase" id="RU000320"/>
    </source>
</evidence>
<dbReference type="InterPro" id="IPR010227">
    <property type="entry name" value="NADH_Q_OxRdtase_chainM/4"/>
</dbReference>
<dbReference type="InterPro" id="IPR001750">
    <property type="entry name" value="ND/Mrp_TM"/>
</dbReference>
<dbReference type="GO" id="GO:0012505">
    <property type="term" value="C:endomembrane system"/>
    <property type="evidence" value="ECO:0007669"/>
    <property type="project" value="UniProtKB-SubCell"/>
</dbReference>
<dbReference type="GO" id="GO:0016020">
    <property type="term" value="C:membrane"/>
    <property type="evidence" value="ECO:0007669"/>
    <property type="project" value="UniProtKB-SubCell"/>
</dbReference>
<feature type="transmembrane region" description="Helical" evidence="7">
    <location>
        <begin position="404"/>
        <end position="435"/>
    </location>
</feature>
<dbReference type="InterPro" id="IPR003918">
    <property type="entry name" value="NADH_UbQ_OxRdtase"/>
</dbReference>